<keyword evidence="2" id="KW-0732">Signal</keyword>
<dbReference type="AlphaFoldDB" id="A0A669F3B9"/>
<dbReference type="Proteomes" id="UP000005207">
    <property type="component" value="Linkage group LG3"/>
</dbReference>
<dbReference type="InParanoid" id="A0A669F3B9"/>
<accession>A0A669F3B9</accession>
<name>A0A669F3B9_ORENI</name>
<sequence>GRKLVWKHIWRCFISCFAFMWEPRQKPVHSVQALFFFFFSYRAPLVNKNSKIIGGEAAAPGSWPWQSSLSNNGSFSCGGSLITDQWVLTAAHWGVCQ</sequence>
<organism evidence="4 5">
    <name type="scientific">Oreochromis niloticus</name>
    <name type="common">Nile tilapia</name>
    <name type="synonym">Tilapia nilotica</name>
    <dbReference type="NCBI Taxonomy" id="8128"/>
    <lineage>
        <taxon>Eukaryota</taxon>
        <taxon>Metazoa</taxon>
        <taxon>Chordata</taxon>
        <taxon>Craniata</taxon>
        <taxon>Vertebrata</taxon>
        <taxon>Euteleostomi</taxon>
        <taxon>Actinopterygii</taxon>
        <taxon>Neopterygii</taxon>
        <taxon>Teleostei</taxon>
        <taxon>Neoteleostei</taxon>
        <taxon>Acanthomorphata</taxon>
        <taxon>Ovalentaria</taxon>
        <taxon>Cichlomorphae</taxon>
        <taxon>Cichliformes</taxon>
        <taxon>Cichlidae</taxon>
        <taxon>African cichlids</taxon>
        <taxon>Pseudocrenilabrinae</taxon>
        <taxon>Oreochromini</taxon>
        <taxon>Oreochromis</taxon>
    </lineage>
</organism>
<dbReference type="PANTHER" id="PTHR24252">
    <property type="entry name" value="ACROSIN-RELATED"/>
    <property type="match status" value="1"/>
</dbReference>
<evidence type="ECO:0000313" key="4">
    <source>
        <dbReference type="Ensembl" id="ENSONIP00000079995.1"/>
    </source>
</evidence>
<keyword evidence="1" id="KW-1015">Disulfide bond</keyword>
<dbReference type="GO" id="GO:0004252">
    <property type="term" value="F:serine-type endopeptidase activity"/>
    <property type="evidence" value="ECO:0007669"/>
    <property type="project" value="InterPro"/>
</dbReference>
<dbReference type="Gene3D" id="2.40.10.10">
    <property type="entry name" value="Trypsin-like serine proteases"/>
    <property type="match status" value="1"/>
</dbReference>
<keyword evidence="5" id="KW-1185">Reference proteome</keyword>
<evidence type="ECO:0000313" key="5">
    <source>
        <dbReference type="Proteomes" id="UP000005207"/>
    </source>
</evidence>
<dbReference type="SUPFAM" id="SSF50494">
    <property type="entry name" value="Trypsin-like serine proteases"/>
    <property type="match status" value="1"/>
</dbReference>
<dbReference type="InterPro" id="IPR043504">
    <property type="entry name" value="Peptidase_S1_PA_chymotrypsin"/>
</dbReference>
<evidence type="ECO:0000259" key="3">
    <source>
        <dbReference type="Pfam" id="PF00089"/>
    </source>
</evidence>
<proteinExistence type="predicted"/>
<dbReference type="PANTHER" id="PTHR24252:SF8">
    <property type="entry name" value="ACROSIN"/>
    <property type="match status" value="1"/>
</dbReference>
<evidence type="ECO:0000256" key="2">
    <source>
        <dbReference type="SAM" id="SignalP"/>
    </source>
</evidence>
<feature type="signal peptide" evidence="2">
    <location>
        <begin position="1"/>
        <end position="18"/>
    </location>
</feature>
<dbReference type="GO" id="GO:0006508">
    <property type="term" value="P:proteolysis"/>
    <property type="evidence" value="ECO:0007669"/>
    <property type="project" value="InterPro"/>
</dbReference>
<reference evidence="5" key="1">
    <citation type="submission" date="2012-01" db="EMBL/GenBank/DDBJ databases">
        <title>The Genome Sequence of Oreochromis niloticus (Nile Tilapia).</title>
        <authorList>
            <consortium name="Broad Institute Genome Assembly Team"/>
            <consortium name="Broad Institute Sequencing Platform"/>
            <person name="Di Palma F."/>
            <person name="Johnson J."/>
            <person name="Lander E.S."/>
            <person name="Lindblad-Toh K."/>
        </authorList>
    </citation>
    <scope>NUCLEOTIDE SEQUENCE [LARGE SCALE GENOMIC DNA]</scope>
</reference>
<evidence type="ECO:0000256" key="1">
    <source>
        <dbReference type="ARBA" id="ARBA00023157"/>
    </source>
</evidence>
<dbReference type="GeneTree" id="ENSGT01100000263742"/>
<dbReference type="Ensembl" id="ENSONIT00000038597.1">
    <property type="protein sequence ID" value="ENSONIP00000079995.1"/>
    <property type="gene ID" value="ENSONIG00000042560.1"/>
</dbReference>
<dbReference type="Pfam" id="PF00089">
    <property type="entry name" value="Trypsin"/>
    <property type="match status" value="1"/>
</dbReference>
<dbReference type="InterPro" id="IPR009003">
    <property type="entry name" value="Peptidase_S1_PA"/>
</dbReference>
<dbReference type="OMA" id="IWRCFIS"/>
<dbReference type="InterPro" id="IPR001254">
    <property type="entry name" value="Trypsin_dom"/>
</dbReference>
<feature type="domain" description="Peptidase S1" evidence="3">
    <location>
        <begin position="52"/>
        <end position="92"/>
    </location>
</feature>
<feature type="chain" id="PRO_5025423870" description="Peptidase S1 domain-containing protein" evidence="2">
    <location>
        <begin position="19"/>
        <end position="97"/>
    </location>
</feature>
<reference evidence="4" key="3">
    <citation type="submission" date="2025-09" db="UniProtKB">
        <authorList>
            <consortium name="Ensembl"/>
        </authorList>
    </citation>
    <scope>IDENTIFICATION</scope>
</reference>
<reference evidence="4" key="2">
    <citation type="submission" date="2025-08" db="UniProtKB">
        <authorList>
            <consortium name="Ensembl"/>
        </authorList>
    </citation>
    <scope>IDENTIFICATION</scope>
</reference>
<protein>
    <recommendedName>
        <fullName evidence="3">Peptidase S1 domain-containing protein</fullName>
    </recommendedName>
</protein>